<evidence type="ECO:0000256" key="6">
    <source>
        <dbReference type="ARBA" id="ARBA00022777"/>
    </source>
</evidence>
<comment type="caution">
    <text evidence="10">The sequence shown here is derived from an EMBL/GenBank/DDBJ whole genome shotgun (WGS) entry which is preliminary data.</text>
</comment>
<protein>
    <recommendedName>
        <fullName evidence="1">ribose-phosphate diphosphokinase</fullName>
        <ecNumber evidence="1">2.7.6.1</ecNumber>
    </recommendedName>
</protein>
<dbReference type="InterPro" id="IPR000842">
    <property type="entry name" value="PRib_PP_synth_CS"/>
</dbReference>
<dbReference type="RefSeq" id="WP_345027091.1">
    <property type="nucleotide sequence ID" value="NZ_BAABEY010000011.1"/>
</dbReference>
<keyword evidence="2" id="KW-0808">Transferase</keyword>
<keyword evidence="8" id="KW-0460">Magnesium</keyword>
<evidence type="ECO:0000256" key="1">
    <source>
        <dbReference type="ARBA" id="ARBA00013247"/>
    </source>
</evidence>
<evidence type="ECO:0000256" key="7">
    <source>
        <dbReference type="ARBA" id="ARBA00022840"/>
    </source>
</evidence>
<name>A0ABP8LTT7_9BACT</name>
<dbReference type="Proteomes" id="UP001501508">
    <property type="component" value="Unassembled WGS sequence"/>
</dbReference>
<dbReference type="InterPro" id="IPR029057">
    <property type="entry name" value="PRTase-like"/>
</dbReference>
<feature type="domain" description="Ribose-phosphate pyrophosphokinase N-terminal" evidence="9">
    <location>
        <begin position="7"/>
        <end position="122"/>
    </location>
</feature>
<evidence type="ECO:0000256" key="5">
    <source>
        <dbReference type="ARBA" id="ARBA00022741"/>
    </source>
</evidence>
<keyword evidence="4" id="KW-0545">Nucleotide biosynthesis</keyword>
<evidence type="ECO:0000256" key="4">
    <source>
        <dbReference type="ARBA" id="ARBA00022727"/>
    </source>
</evidence>
<evidence type="ECO:0000256" key="3">
    <source>
        <dbReference type="ARBA" id="ARBA00022723"/>
    </source>
</evidence>
<keyword evidence="6" id="KW-0418">Kinase</keyword>
<dbReference type="InterPro" id="IPR005946">
    <property type="entry name" value="Rib-P_diPkinase"/>
</dbReference>
<keyword evidence="5" id="KW-0547">Nucleotide-binding</keyword>
<dbReference type="NCBIfam" id="NF002320">
    <property type="entry name" value="PRK01259.1"/>
    <property type="match status" value="1"/>
</dbReference>
<dbReference type="Pfam" id="PF14572">
    <property type="entry name" value="Pribosyl_synth"/>
    <property type="match status" value="1"/>
</dbReference>
<evidence type="ECO:0000313" key="11">
    <source>
        <dbReference type="Proteomes" id="UP001501508"/>
    </source>
</evidence>
<evidence type="ECO:0000259" key="9">
    <source>
        <dbReference type="Pfam" id="PF13793"/>
    </source>
</evidence>
<keyword evidence="3" id="KW-0479">Metal-binding</keyword>
<dbReference type="InterPro" id="IPR029099">
    <property type="entry name" value="Pribosyltran_N"/>
</dbReference>
<dbReference type="PROSITE" id="PS00114">
    <property type="entry name" value="PRPP_SYNTHASE"/>
    <property type="match status" value="1"/>
</dbReference>
<keyword evidence="11" id="KW-1185">Reference proteome</keyword>
<reference evidence="11" key="1">
    <citation type="journal article" date="2019" name="Int. J. Syst. Evol. Microbiol.">
        <title>The Global Catalogue of Microorganisms (GCM) 10K type strain sequencing project: providing services to taxonomists for standard genome sequencing and annotation.</title>
        <authorList>
            <consortium name="The Broad Institute Genomics Platform"/>
            <consortium name="The Broad Institute Genome Sequencing Center for Infectious Disease"/>
            <person name="Wu L."/>
            <person name="Ma J."/>
        </authorList>
    </citation>
    <scope>NUCLEOTIDE SEQUENCE [LARGE SCALE GENOMIC DNA]</scope>
    <source>
        <strain evidence="11">JCM 31920</strain>
    </source>
</reference>
<evidence type="ECO:0000313" key="10">
    <source>
        <dbReference type="EMBL" id="GAA4435131.1"/>
    </source>
</evidence>
<keyword evidence="7" id="KW-0067">ATP-binding</keyword>
<dbReference type="Pfam" id="PF13793">
    <property type="entry name" value="Pribosyltran_N"/>
    <property type="match status" value="1"/>
</dbReference>
<dbReference type="Gene3D" id="3.40.50.2020">
    <property type="match status" value="2"/>
</dbReference>
<evidence type="ECO:0000256" key="2">
    <source>
        <dbReference type="ARBA" id="ARBA00022679"/>
    </source>
</evidence>
<dbReference type="InterPro" id="IPR000836">
    <property type="entry name" value="PRTase_dom"/>
</dbReference>
<organism evidence="10 11">
    <name type="scientific">Ravibacter arvi</name>
    <dbReference type="NCBI Taxonomy" id="2051041"/>
    <lineage>
        <taxon>Bacteria</taxon>
        <taxon>Pseudomonadati</taxon>
        <taxon>Bacteroidota</taxon>
        <taxon>Cytophagia</taxon>
        <taxon>Cytophagales</taxon>
        <taxon>Spirosomataceae</taxon>
        <taxon>Ravibacter</taxon>
    </lineage>
</organism>
<accession>A0ABP8LTT7</accession>
<sequence>MGSINTVKIFSGTQSEYLSKKIARYFGKDLGGYTLRKFSDGELSPSFEESIRGCDVFLIQSTFPPADGIMELLLMVDAAKRASAHHVTAVIPYFGYARQDRKDKPRVAIAAKVVANLLSASGVDRLITIDLHAGQIQGFFDFPVDHLEGTTVFVPHIRSLGLSELLIASPDVGGAARARNFAKHLNVDMVLCDKHRKRANEIASMQVIGDVEGADVVLVDDLIDTGGTICKAAEIIMDKGARSVRALCTHPIMSGKAYDNIEKSVLSELFITDTIPVKTDLGGKIRVLSVAELFAKAIGRIRDHESISSLFITQD</sequence>
<dbReference type="EMBL" id="BAABEY010000011">
    <property type="protein sequence ID" value="GAA4435131.1"/>
    <property type="molecule type" value="Genomic_DNA"/>
</dbReference>
<dbReference type="PANTHER" id="PTHR10210">
    <property type="entry name" value="RIBOSE-PHOSPHATE DIPHOSPHOKINASE FAMILY MEMBER"/>
    <property type="match status" value="1"/>
</dbReference>
<dbReference type="SUPFAM" id="SSF53271">
    <property type="entry name" value="PRTase-like"/>
    <property type="match status" value="1"/>
</dbReference>
<dbReference type="SMART" id="SM01400">
    <property type="entry name" value="Pribosyltran_N"/>
    <property type="match status" value="1"/>
</dbReference>
<dbReference type="EC" id="2.7.6.1" evidence="1"/>
<evidence type="ECO:0000256" key="8">
    <source>
        <dbReference type="ARBA" id="ARBA00022842"/>
    </source>
</evidence>
<proteinExistence type="predicted"/>
<dbReference type="CDD" id="cd06223">
    <property type="entry name" value="PRTases_typeI"/>
    <property type="match status" value="1"/>
</dbReference>
<dbReference type="NCBIfam" id="TIGR01251">
    <property type="entry name" value="ribP_PPkin"/>
    <property type="match status" value="1"/>
</dbReference>
<gene>
    <name evidence="10" type="ORF">GCM10023091_11070</name>
</gene>
<dbReference type="PANTHER" id="PTHR10210:SF41">
    <property type="entry name" value="RIBOSE-PHOSPHATE PYROPHOSPHOKINASE 1, CHLOROPLASTIC"/>
    <property type="match status" value="1"/>
</dbReference>